<evidence type="ECO:0000313" key="5">
    <source>
        <dbReference type="EMBL" id="MFD1568215.1"/>
    </source>
</evidence>
<dbReference type="PANTHER" id="PTHR43003:SF5">
    <property type="entry name" value="DNA-3-METHYLADENINE GLYCOSYLASE"/>
    <property type="match status" value="1"/>
</dbReference>
<dbReference type="Gene3D" id="1.10.340.30">
    <property type="entry name" value="Hypothetical protein, domain 2"/>
    <property type="match status" value="1"/>
</dbReference>
<dbReference type="Gene3D" id="1.10.1670.40">
    <property type="match status" value="1"/>
</dbReference>
<dbReference type="GO" id="GO:0006281">
    <property type="term" value="P:DNA repair"/>
    <property type="evidence" value="ECO:0007669"/>
    <property type="project" value="UniProtKB-KW"/>
</dbReference>
<dbReference type="EMBL" id="JBHUCZ010000010">
    <property type="protein sequence ID" value="MFD1568215.1"/>
    <property type="molecule type" value="Genomic_DNA"/>
</dbReference>
<dbReference type="CDD" id="cd00056">
    <property type="entry name" value="ENDO3c"/>
    <property type="match status" value="1"/>
</dbReference>
<name>A0ABD6BUD2_9EURY</name>
<accession>A0ABD6BUD2</accession>
<dbReference type="RefSeq" id="WP_267647785.1">
    <property type="nucleotide sequence ID" value="NZ_JANHGR010000002.1"/>
</dbReference>
<evidence type="ECO:0000256" key="1">
    <source>
        <dbReference type="ARBA" id="ARBA00022763"/>
    </source>
</evidence>
<proteinExistence type="predicted"/>
<keyword evidence="2" id="KW-0234">DNA repair</keyword>
<comment type="caution">
    <text evidence="5">The sequence shown here is derived from an EMBL/GenBank/DDBJ whole genome shotgun (WGS) entry which is preliminary data.</text>
</comment>
<feature type="region of interest" description="Disordered" evidence="3">
    <location>
        <begin position="1"/>
        <end position="24"/>
    </location>
</feature>
<dbReference type="InterPro" id="IPR011257">
    <property type="entry name" value="DNA_glycosylase"/>
</dbReference>
<organism evidence="5 6">
    <name type="scientific">Halolamina litorea</name>
    <dbReference type="NCBI Taxonomy" id="1515593"/>
    <lineage>
        <taxon>Archaea</taxon>
        <taxon>Methanobacteriati</taxon>
        <taxon>Methanobacteriota</taxon>
        <taxon>Stenosarchaea group</taxon>
        <taxon>Halobacteria</taxon>
        <taxon>Halobacteriales</taxon>
        <taxon>Haloferacaceae</taxon>
    </lineage>
</organism>
<dbReference type="InterPro" id="IPR003265">
    <property type="entry name" value="HhH-GPD_domain"/>
</dbReference>
<evidence type="ECO:0000313" key="6">
    <source>
        <dbReference type="Proteomes" id="UP001597139"/>
    </source>
</evidence>
<evidence type="ECO:0000256" key="3">
    <source>
        <dbReference type="SAM" id="MobiDB-lite"/>
    </source>
</evidence>
<dbReference type="AlphaFoldDB" id="A0ABD6BUD2"/>
<keyword evidence="6" id="KW-1185">Reference proteome</keyword>
<dbReference type="Pfam" id="PF00730">
    <property type="entry name" value="HhH-GPD"/>
    <property type="match status" value="1"/>
</dbReference>
<protein>
    <submittedName>
        <fullName evidence="5">DNA-3-methyladenine glycosylase family protein</fullName>
    </submittedName>
</protein>
<dbReference type="SUPFAM" id="SSF48150">
    <property type="entry name" value="DNA-glycosylase"/>
    <property type="match status" value="1"/>
</dbReference>
<reference evidence="5 6" key="1">
    <citation type="journal article" date="2019" name="Int. J. Syst. Evol. Microbiol.">
        <title>The Global Catalogue of Microorganisms (GCM) 10K type strain sequencing project: providing services to taxonomists for standard genome sequencing and annotation.</title>
        <authorList>
            <consortium name="The Broad Institute Genomics Platform"/>
            <consortium name="The Broad Institute Genome Sequencing Center for Infectious Disease"/>
            <person name="Wu L."/>
            <person name="Ma J."/>
        </authorList>
    </citation>
    <scope>NUCLEOTIDE SEQUENCE [LARGE SCALE GENOMIC DNA]</scope>
    <source>
        <strain evidence="5 6">CGMCC 1.12859</strain>
    </source>
</reference>
<feature type="domain" description="HhH-GPD" evidence="4">
    <location>
        <begin position="61"/>
        <end position="216"/>
    </location>
</feature>
<dbReference type="PANTHER" id="PTHR43003">
    <property type="entry name" value="DNA-3-METHYLADENINE GLYCOSYLASE"/>
    <property type="match status" value="1"/>
</dbReference>
<dbReference type="InterPro" id="IPR051912">
    <property type="entry name" value="Alkylbase_DNA_Glycosylase/TA"/>
</dbReference>
<dbReference type="Proteomes" id="UP001597139">
    <property type="component" value="Unassembled WGS sequence"/>
</dbReference>
<evidence type="ECO:0000256" key="2">
    <source>
        <dbReference type="ARBA" id="ARBA00023204"/>
    </source>
</evidence>
<sequence length="228" mass="24799">MSDDADTGEGDGAAVDAPVPEVDPHDYLADDPYLGPVVAEFGELGLDPAADAFQRLVVSIIRQQVSMASAAATRERLFDAVEVTPEGIRGAADETLKEAGLSGQKTRYVNEIADAFHEHGWTRADFEAMSDDEVRETLTAITGVGPWTAEMFLLFVLGRPDVFPVGDLGVREGLKTLLDPHAVDAESMTRGEMRAFAERWAPVRSYATLYLWRVTEDIVADVGEVVEE</sequence>
<dbReference type="SMART" id="SM00478">
    <property type="entry name" value="ENDO3c"/>
    <property type="match status" value="1"/>
</dbReference>
<keyword evidence="1" id="KW-0227">DNA damage</keyword>
<gene>
    <name evidence="5" type="ORF">ACFSAU_12005</name>
</gene>
<evidence type="ECO:0000259" key="4">
    <source>
        <dbReference type="SMART" id="SM00478"/>
    </source>
</evidence>